<dbReference type="RefSeq" id="WP_379730510.1">
    <property type="nucleotide sequence ID" value="NZ_JBHSWZ010000006.1"/>
</dbReference>
<dbReference type="GO" id="GO:0003677">
    <property type="term" value="F:DNA binding"/>
    <property type="evidence" value="ECO:0007669"/>
    <property type="project" value="UniProtKB-KW"/>
</dbReference>
<feature type="domain" description="DNA methylase N-4/N-6" evidence="9">
    <location>
        <begin position="41"/>
        <end position="372"/>
    </location>
</feature>
<evidence type="ECO:0000313" key="10">
    <source>
        <dbReference type="EMBL" id="MFD1527365.1"/>
    </source>
</evidence>
<keyword evidence="11" id="KW-1185">Reference proteome</keyword>
<dbReference type="EMBL" id="JBHUDH010000187">
    <property type="protein sequence ID" value="MFD1527365.1"/>
    <property type="molecule type" value="Genomic_DNA"/>
</dbReference>
<evidence type="ECO:0000256" key="6">
    <source>
        <dbReference type="ARBA" id="ARBA00023125"/>
    </source>
</evidence>
<keyword evidence="2 8" id="KW-0489">Methyltransferase</keyword>
<dbReference type="Gene3D" id="3.40.50.150">
    <property type="entry name" value="Vaccinia Virus protein VP39"/>
    <property type="match status" value="2"/>
</dbReference>
<keyword evidence="5 8" id="KW-0680">Restriction system</keyword>
<dbReference type="InterPro" id="IPR029063">
    <property type="entry name" value="SAM-dependent_MTases_sf"/>
</dbReference>
<dbReference type="GO" id="GO:0009307">
    <property type="term" value="P:DNA restriction-modification system"/>
    <property type="evidence" value="ECO:0007669"/>
    <property type="project" value="UniProtKB-KW"/>
</dbReference>
<accession>A0ABD6B8Y3</accession>
<evidence type="ECO:0000313" key="11">
    <source>
        <dbReference type="Proteomes" id="UP001597111"/>
    </source>
</evidence>
<dbReference type="EC" id="2.1.1.113" evidence="8"/>
<organism evidence="10 11">
    <name type="scientific">Halolamina salina</name>
    <dbReference type="NCBI Taxonomy" id="1220023"/>
    <lineage>
        <taxon>Archaea</taxon>
        <taxon>Methanobacteriati</taxon>
        <taxon>Methanobacteriota</taxon>
        <taxon>Stenosarchaea group</taxon>
        <taxon>Halobacteria</taxon>
        <taxon>Halobacteriales</taxon>
        <taxon>Haloferacaceae</taxon>
    </lineage>
</organism>
<comment type="caution">
    <text evidence="10">The sequence shown here is derived from an EMBL/GenBank/DDBJ whole genome shotgun (WGS) entry which is preliminary data.</text>
</comment>
<evidence type="ECO:0000256" key="2">
    <source>
        <dbReference type="ARBA" id="ARBA00022603"/>
    </source>
</evidence>
<dbReference type="InterPro" id="IPR017985">
    <property type="entry name" value="MeTrfase_CN4_CS"/>
</dbReference>
<evidence type="ECO:0000256" key="5">
    <source>
        <dbReference type="ARBA" id="ARBA00022747"/>
    </source>
</evidence>
<dbReference type="PRINTS" id="PR00508">
    <property type="entry name" value="S21N4MTFRASE"/>
</dbReference>
<comment type="similarity">
    <text evidence="1">Belongs to the N(4)/N(6)-methyltransferase family. N(4) subfamily.</text>
</comment>
<proteinExistence type="inferred from homology"/>
<keyword evidence="4 8" id="KW-0949">S-adenosyl-L-methionine</keyword>
<dbReference type="InterPro" id="IPR002941">
    <property type="entry name" value="DNA_methylase_N4/N6"/>
</dbReference>
<evidence type="ECO:0000256" key="4">
    <source>
        <dbReference type="ARBA" id="ARBA00022691"/>
    </source>
</evidence>
<reference evidence="10 11" key="1">
    <citation type="journal article" date="2019" name="Int. J. Syst. Evol. Microbiol.">
        <title>The Global Catalogue of Microorganisms (GCM) 10K type strain sequencing project: providing services to taxonomists for standard genome sequencing and annotation.</title>
        <authorList>
            <consortium name="The Broad Institute Genomics Platform"/>
            <consortium name="The Broad Institute Genome Sequencing Center for Infectious Disease"/>
            <person name="Wu L."/>
            <person name="Ma J."/>
        </authorList>
    </citation>
    <scope>NUCLEOTIDE SEQUENCE [LARGE SCALE GENOMIC DNA]</scope>
    <source>
        <strain evidence="10 11">CGMCC 1.12285</strain>
    </source>
</reference>
<evidence type="ECO:0000256" key="8">
    <source>
        <dbReference type="RuleBase" id="RU362026"/>
    </source>
</evidence>
<keyword evidence="6" id="KW-0238">DNA-binding</keyword>
<name>A0ABD6B8Y3_9EURY</name>
<evidence type="ECO:0000259" key="9">
    <source>
        <dbReference type="Pfam" id="PF01555"/>
    </source>
</evidence>
<keyword evidence="3" id="KW-0808">Transferase</keyword>
<dbReference type="Proteomes" id="UP001597111">
    <property type="component" value="Unassembled WGS sequence"/>
</dbReference>
<dbReference type="SUPFAM" id="SSF53335">
    <property type="entry name" value="S-adenosyl-L-methionine-dependent methyltransferases"/>
    <property type="match status" value="1"/>
</dbReference>
<dbReference type="InterPro" id="IPR001091">
    <property type="entry name" value="RM_Methyltransferase"/>
</dbReference>
<dbReference type="GO" id="GO:0015667">
    <property type="term" value="F:site-specific DNA-methyltransferase (cytosine-N4-specific) activity"/>
    <property type="evidence" value="ECO:0007669"/>
    <property type="project" value="UniProtKB-EC"/>
</dbReference>
<evidence type="ECO:0000256" key="1">
    <source>
        <dbReference type="ARBA" id="ARBA00010203"/>
    </source>
</evidence>
<evidence type="ECO:0000256" key="7">
    <source>
        <dbReference type="ARBA" id="ARBA00049120"/>
    </source>
</evidence>
<dbReference type="PROSITE" id="PS00093">
    <property type="entry name" value="N4_MTASE"/>
    <property type="match status" value="1"/>
</dbReference>
<sequence>MTEEPAVLDLMDSESAYAEELGAVYQGDSRERLKELPDDCIDLVVTSPPFALQHKKEYGNEDQEGYNDWFMEFAEEVYRVLAPHGSFVIEIGGAFQKGWPKRSTYQFKLITRLVEEGNFDLAQDFYWYNPAKLPNPIEWVNVRKIRVTDAVTHIWWLSKDANKDSAVEEGEQPSPEANNQRVLQEYSDSQKDLIETGDYNDGKRSSGWDIDAESFANENEGSIPDNLIEGFSAGNVLEKLDEISAEEFIGMVAGEDPEDLSAGDLLRILGMGGPTADNLVEASNTASNTHYLKMCREFGFDAHPARFPRQIPEFFIDFLTPNPPYDDWDRGELDRPVVLDIFAGSNLTGQIAQQKGRYWLGFEKEKKYIETSRFRFMAEEEIRQSLDDEQSDIGEFAEIGDD</sequence>
<gene>
    <name evidence="10" type="ORF">ACFR9S_13850</name>
</gene>
<comment type="catalytic activity">
    <reaction evidence="7 8">
        <text>a 2'-deoxycytidine in DNA + S-adenosyl-L-methionine = an N(4)-methyl-2'-deoxycytidine in DNA + S-adenosyl-L-homocysteine + H(+)</text>
        <dbReference type="Rhea" id="RHEA:16857"/>
        <dbReference type="Rhea" id="RHEA-COMP:11369"/>
        <dbReference type="Rhea" id="RHEA-COMP:13674"/>
        <dbReference type="ChEBI" id="CHEBI:15378"/>
        <dbReference type="ChEBI" id="CHEBI:57856"/>
        <dbReference type="ChEBI" id="CHEBI:59789"/>
        <dbReference type="ChEBI" id="CHEBI:85452"/>
        <dbReference type="ChEBI" id="CHEBI:137933"/>
        <dbReference type="EC" id="2.1.1.113"/>
    </reaction>
</comment>
<dbReference type="AlphaFoldDB" id="A0ABD6B8Y3"/>
<dbReference type="GO" id="GO:0032259">
    <property type="term" value="P:methylation"/>
    <property type="evidence" value="ECO:0007669"/>
    <property type="project" value="UniProtKB-KW"/>
</dbReference>
<dbReference type="Pfam" id="PF01555">
    <property type="entry name" value="N6_N4_Mtase"/>
    <property type="match status" value="1"/>
</dbReference>
<protein>
    <recommendedName>
        <fullName evidence="8">Type II methyltransferase</fullName>
        <ecNumber evidence="8">2.1.1.113</ecNumber>
    </recommendedName>
    <alternativeName>
        <fullName evidence="8">N-4 cytosine-specific methyltransferase</fullName>
    </alternativeName>
</protein>
<evidence type="ECO:0000256" key="3">
    <source>
        <dbReference type="ARBA" id="ARBA00022679"/>
    </source>
</evidence>